<dbReference type="InterPro" id="IPR002816">
    <property type="entry name" value="TraB/PrgY/GumN_fam"/>
</dbReference>
<dbReference type="InterPro" id="IPR047111">
    <property type="entry name" value="YbaP-like"/>
</dbReference>
<dbReference type="PANTHER" id="PTHR40590:SF1">
    <property type="entry name" value="CYTOPLASMIC PROTEIN"/>
    <property type="match status" value="1"/>
</dbReference>
<proteinExistence type="predicted"/>
<feature type="signal peptide" evidence="1">
    <location>
        <begin position="1"/>
        <end position="20"/>
    </location>
</feature>
<comment type="caution">
    <text evidence="2">The sequence shown here is derived from an EMBL/GenBank/DDBJ whole genome shotgun (WGS) entry which is preliminary data.</text>
</comment>
<organism evidence="2 3">
    <name type="scientific">Shouchella lehensis</name>
    <dbReference type="NCBI Taxonomy" id="300825"/>
    <lineage>
        <taxon>Bacteria</taxon>
        <taxon>Bacillati</taxon>
        <taxon>Bacillota</taxon>
        <taxon>Bacilli</taxon>
        <taxon>Bacillales</taxon>
        <taxon>Bacillaceae</taxon>
        <taxon>Shouchella</taxon>
    </lineage>
</organism>
<name>A0A4Y7WKV9_9BACI</name>
<dbReference type="PANTHER" id="PTHR40590">
    <property type="entry name" value="CYTOPLASMIC PROTEIN-RELATED"/>
    <property type="match status" value="1"/>
</dbReference>
<accession>A0A4Y7WKV9</accession>
<evidence type="ECO:0000256" key="1">
    <source>
        <dbReference type="SAM" id="SignalP"/>
    </source>
</evidence>
<reference evidence="2 3" key="1">
    <citation type="submission" date="2019-03" db="EMBL/GenBank/DDBJ databases">
        <authorList>
            <person name="Liu G."/>
        </authorList>
    </citation>
    <scope>NUCLEOTIDE SEQUENCE [LARGE SCALE GENOMIC DNA]</scope>
    <source>
        <strain evidence="2 3">DSM 19099</strain>
    </source>
</reference>
<dbReference type="CDD" id="cd14789">
    <property type="entry name" value="Tiki"/>
    <property type="match status" value="1"/>
</dbReference>
<dbReference type="RefSeq" id="WP_134258800.1">
    <property type="nucleotide sequence ID" value="NZ_LDIM01000006.1"/>
</dbReference>
<dbReference type="PROSITE" id="PS51257">
    <property type="entry name" value="PROKAR_LIPOPROTEIN"/>
    <property type="match status" value="1"/>
</dbReference>
<dbReference type="EMBL" id="SNUX01000002">
    <property type="protein sequence ID" value="TES49198.1"/>
    <property type="molecule type" value="Genomic_DNA"/>
</dbReference>
<evidence type="ECO:0000313" key="2">
    <source>
        <dbReference type="EMBL" id="TES49198.1"/>
    </source>
</evidence>
<feature type="chain" id="PRO_5038509315" evidence="1">
    <location>
        <begin position="21"/>
        <end position="318"/>
    </location>
</feature>
<gene>
    <name evidence="2" type="ORF">E2L03_06910</name>
</gene>
<protein>
    <submittedName>
        <fullName evidence="2">TraB/GumN family protein</fullName>
    </submittedName>
</protein>
<dbReference type="AlphaFoldDB" id="A0A4Y7WKV9"/>
<dbReference type="Pfam" id="PF01963">
    <property type="entry name" value="TraB_PrgY_gumN"/>
    <property type="match status" value="1"/>
</dbReference>
<keyword evidence="1" id="KW-0732">Signal</keyword>
<sequence>MKKKWTMVTVAALSFLAACNGVDDENEATQTDENDEAVETAGVTDGNGGFLWKIEHEDTDVYLQGTIHVGREDFYPLNEQTEAAYEEADVVLPEVDLVDVDQNEVETMMTGLSLLEEGQTLDELISDEAFEKLEAIFAEYGMPVELVQGFEPWFVENMLLTFSIADSDVDEGAGVDDYFLRRAVDDGKEIRELESIESQFNVLSGFSMETQVQLLEHRLQNMDEAGEELETMADNWVKGDIEGLIETWEDLEDSNIDDEYAYELNEVRNYDMANTISDILQENSGQTYFVIVGSLHLVAEPSIVSILEDEGYTVEFVY</sequence>
<evidence type="ECO:0000313" key="3">
    <source>
        <dbReference type="Proteomes" id="UP000298210"/>
    </source>
</evidence>
<dbReference type="Proteomes" id="UP000298210">
    <property type="component" value="Unassembled WGS sequence"/>
</dbReference>